<dbReference type="PROSITE" id="PS50011">
    <property type="entry name" value="PROTEIN_KINASE_DOM"/>
    <property type="match status" value="1"/>
</dbReference>
<evidence type="ECO:0000256" key="18">
    <source>
        <dbReference type="ARBA" id="ARBA00022989"/>
    </source>
</evidence>
<comment type="caution">
    <text evidence="32">The sequence shown here is derived from an EMBL/GenBank/DDBJ whole genome shotgun (WGS) entry which is preliminary data.</text>
</comment>
<dbReference type="GO" id="GO:0005524">
    <property type="term" value="F:ATP binding"/>
    <property type="evidence" value="ECO:0007669"/>
    <property type="project" value="UniProtKB-UniRule"/>
</dbReference>
<feature type="binding site" evidence="25">
    <location>
        <position position="835"/>
    </location>
    <ligand>
        <name>substrate</name>
    </ligand>
</feature>
<evidence type="ECO:0000313" key="32">
    <source>
        <dbReference type="EMBL" id="KAJ8480262.1"/>
    </source>
</evidence>
<evidence type="ECO:0000256" key="12">
    <source>
        <dbReference type="ARBA" id="ARBA00022723"/>
    </source>
</evidence>
<dbReference type="FunFam" id="3.80.10.10:FF:000129">
    <property type="entry name" value="Leucine-rich repeat receptor-like kinase"/>
    <property type="match status" value="1"/>
</dbReference>
<dbReference type="Gene3D" id="1.10.510.10">
    <property type="entry name" value="Transferase(Phosphotransferase) domain 1"/>
    <property type="match status" value="1"/>
</dbReference>
<feature type="binding site" evidence="26">
    <location>
        <position position="905"/>
    </location>
    <ligand>
        <name>Fe cation</name>
        <dbReference type="ChEBI" id="CHEBI:24875"/>
        <label>1</label>
    </ligand>
</feature>
<dbReference type="AlphaFoldDB" id="A0AAV8QWT9"/>
<evidence type="ECO:0000256" key="25">
    <source>
        <dbReference type="PIRSR" id="PIRSR607828-1"/>
    </source>
</evidence>
<comment type="catalytic activity">
    <reaction evidence="23">
        <text>L-threonyl-[protein] + ATP = O-phospho-L-threonyl-[protein] + ADP + H(+)</text>
        <dbReference type="Rhea" id="RHEA:46608"/>
        <dbReference type="Rhea" id="RHEA-COMP:11060"/>
        <dbReference type="Rhea" id="RHEA-COMP:11605"/>
        <dbReference type="ChEBI" id="CHEBI:15378"/>
        <dbReference type="ChEBI" id="CHEBI:30013"/>
        <dbReference type="ChEBI" id="CHEBI:30616"/>
        <dbReference type="ChEBI" id="CHEBI:61977"/>
        <dbReference type="ChEBI" id="CHEBI:456216"/>
        <dbReference type="EC" id="2.7.11.1"/>
    </reaction>
</comment>
<feature type="binding site" evidence="26">
    <location>
        <position position="1062"/>
    </location>
    <ligand>
        <name>Fe cation</name>
        <dbReference type="ChEBI" id="CHEBI:24875"/>
        <label>1</label>
    </ligand>
</feature>
<keyword evidence="8" id="KW-0433">Leucine-rich repeat</keyword>
<evidence type="ECO:0000256" key="8">
    <source>
        <dbReference type="ARBA" id="ARBA00022614"/>
    </source>
</evidence>
<dbReference type="InterPro" id="IPR024788">
    <property type="entry name" value="Malectin-like_Carb-bd_dom"/>
</dbReference>
<feature type="chain" id="PRO_5043485287" description="Protein kinase domain-containing protein" evidence="30">
    <location>
        <begin position="17"/>
        <end position="1094"/>
    </location>
</feature>
<dbReference type="SMART" id="SM00220">
    <property type="entry name" value="S_TKc"/>
    <property type="match status" value="1"/>
</dbReference>
<evidence type="ECO:0000256" key="29">
    <source>
        <dbReference type="SAM" id="Phobius"/>
    </source>
</evidence>
<evidence type="ECO:0000256" key="30">
    <source>
        <dbReference type="SAM" id="SignalP"/>
    </source>
</evidence>
<dbReference type="Pfam" id="PF05153">
    <property type="entry name" value="MIOX"/>
    <property type="match status" value="1"/>
</dbReference>
<keyword evidence="14" id="KW-0677">Repeat</keyword>
<feature type="binding site" evidence="26">
    <location>
        <position position="930"/>
    </location>
    <ligand>
        <name>Fe cation</name>
        <dbReference type="ChEBI" id="CHEBI:24875"/>
        <label>1</label>
    </ligand>
</feature>
<keyword evidence="15 27" id="KW-0547">Nucleotide-binding</keyword>
<dbReference type="GO" id="GO:0005886">
    <property type="term" value="C:plasma membrane"/>
    <property type="evidence" value="ECO:0007669"/>
    <property type="project" value="UniProtKB-SubCell"/>
</dbReference>
<evidence type="ECO:0000256" key="16">
    <source>
        <dbReference type="ARBA" id="ARBA00022777"/>
    </source>
</evidence>
<evidence type="ECO:0000259" key="31">
    <source>
        <dbReference type="PROSITE" id="PS50011"/>
    </source>
</evidence>
<keyword evidence="6" id="KW-0723">Serine/threonine-protein kinase</keyword>
<dbReference type="InterPro" id="IPR007828">
    <property type="entry name" value="Inositol_oxygenase"/>
</dbReference>
<feature type="binding site" evidence="26">
    <location>
        <position position="1029"/>
    </location>
    <ligand>
        <name>Fe cation</name>
        <dbReference type="ChEBI" id="CHEBI:24875"/>
        <label>1</label>
    </ligand>
</feature>
<evidence type="ECO:0000256" key="22">
    <source>
        <dbReference type="ARBA" id="ARBA00023170"/>
    </source>
</evidence>
<evidence type="ECO:0000256" key="1">
    <source>
        <dbReference type="ARBA" id="ARBA00004162"/>
    </source>
</evidence>
<evidence type="ECO:0000256" key="5">
    <source>
        <dbReference type="ARBA" id="ARBA00022490"/>
    </source>
</evidence>
<keyword evidence="13 30" id="KW-0732">Signal</keyword>
<feature type="signal peptide" evidence="30">
    <location>
        <begin position="1"/>
        <end position="16"/>
    </location>
</feature>
<proteinExistence type="inferred from homology"/>
<feature type="domain" description="Protein kinase" evidence="31">
    <location>
        <begin position="444"/>
        <end position="717"/>
    </location>
</feature>
<keyword evidence="9" id="KW-0060">Ascorbate biosynthesis</keyword>
<feature type="binding site" evidence="25">
    <location>
        <begin position="892"/>
        <end position="894"/>
    </location>
    <ligand>
        <name>substrate</name>
    </ligand>
</feature>
<dbReference type="Proteomes" id="UP001222027">
    <property type="component" value="Unassembled WGS sequence"/>
</dbReference>
<dbReference type="InterPro" id="IPR000719">
    <property type="entry name" value="Prot_kinase_dom"/>
</dbReference>
<keyword evidence="12 26" id="KW-0479">Metal-binding</keyword>
<dbReference type="Gene3D" id="2.60.120.430">
    <property type="entry name" value="Galactose-binding lectin"/>
    <property type="match status" value="1"/>
</dbReference>
<dbReference type="FunFam" id="1.10.510.10:FF:000146">
    <property type="entry name" value="LRR receptor-like serine/threonine-protein kinase IOS1"/>
    <property type="match status" value="1"/>
</dbReference>
<dbReference type="GO" id="GO:0019853">
    <property type="term" value="P:L-ascorbic acid biosynthetic process"/>
    <property type="evidence" value="ECO:0007669"/>
    <property type="project" value="UniProtKB-KW"/>
</dbReference>
<keyword evidence="10" id="KW-0808">Transferase</keyword>
<feature type="binding site" evidence="26">
    <location>
        <position position="1003"/>
    </location>
    <ligand>
        <name>Fe cation</name>
        <dbReference type="ChEBI" id="CHEBI:24875"/>
        <label>1</label>
    </ligand>
</feature>
<dbReference type="SUPFAM" id="SSF56112">
    <property type="entry name" value="Protein kinase-like (PK-like)"/>
    <property type="match status" value="1"/>
</dbReference>
<dbReference type="GO" id="GO:0005506">
    <property type="term" value="F:iron ion binding"/>
    <property type="evidence" value="ECO:0007669"/>
    <property type="project" value="InterPro"/>
</dbReference>
<dbReference type="InterPro" id="IPR008271">
    <property type="entry name" value="Ser/Thr_kinase_AS"/>
</dbReference>
<accession>A0AAV8QWT9</accession>
<comment type="similarity">
    <text evidence="4">Belongs to the myo-inositol oxygenase family.</text>
</comment>
<dbReference type="InterPro" id="IPR001611">
    <property type="entry name" value="Leu-rich_rpt"/>
</dbReference>
<dbReference type="PANTHER" id="PTHR45631:SF202">
    <property type="entry name" value="SENESCENCE-INDUCED RECEPTOR-LIKE SERINE_THREONINE-PROTEIN KINASE"/>
    <property type="match status" value="1"/>
</dbReference>
<protein>
    <recommendedName>
        <fullName evidence="31">Protein kinase domain-containing protein</fullName>
    </recommendedName>
</protein>
<feature type="binding site" evidence="25">
    <location>
        <begin position="1029"/>
        <end position="1030"/>
    </location>
    <ligand>
        <name>substrate</name>
    </ligand>
</feature>
<dbReference type="GO" id="GO:0019310">
    <property type="term" value="P:inositol catabolic process"/>
    <property type="evidence" value="ECO:0007669"/>
    <property type="project" value="InterPro"/>
</dbReference>
<feature type="binding site" evidence="25">
    <location>
        <begin position="951"/>
        <end position="952"/>
    </location>
    <ligand>
        <name>substrate</name>
    </ligand>
</feature>
<name>A0AAV8QWT9_ENSVE</name>
<evidence type="ECO:0000256" key="26">
    <source>
        <dbReference type="PIRSR" id="PIRSR607828-2"/>
    </source>
</evidence>
<evidence type="ECO:0000256" key="2">
    <source>
        <dbReference type="ARBA" id="ARBA00004496"/>
    </source>
</evidence>
<dbReference type="FunFam" id="3.30.200.20:FF:000394">
    <property type="entry name" value="Leucine-rich repeat receptor-like protein kinase"/>
    <property type="match status" value="1"/>
</dbReference>
<evidence type="ECO:0000256" key="20">
    <source>
        <dbReference type="ARBA" id="ARBA00023004"/>
    </source>
</evidence>
<keyword evidence="11 29" id="KW-0812">Transmembrane</keyword>
<dbReference type="PROSITE" id="PS00108">
    <property type="entry name" value="PROTEIN_KINASE_ST"/>
    <property type="match status" value="1"/>
</dbReference>
<organism evidence="32 33">
    <name type="scientific">Ensete ventricosum</name>
    <name type="common">Abyssinian banana</name>
    <name type="synonym">Musa ensete</name>
    <dbReference type="NCBI Taxonomy" id="4639"/>
    <lineage>
        <taxon>Eukaryota</taxon>
        <taxon>Viridiplantae</taxon>
        <taxon>Streptophyta</taxon>
        <taxon>Embryophyta</taxon>
        <taxon>Tracheophyta</taxon>
        <taxon>Spermatophyta</taxon>
        <taxon>Magnoliopsida</taxon>
        <taxon>Liliopsida</taxon>
        <taxon>Zingiberales</taxon>
        <taxon>Musaceae</taxon>
        <taxon>Ensete</taxon>
    </lineage>
</organism>
<dbReference type="GO" id="GO:0005737">
    <property type="term" value="C:cytoplasm"/>
    <property type="evidence" value="ECO:0007669"/>
    <property type="project" value="UniProtKB-SubCell"/>
</dbReference>
<evidence type="ECO:0000256" key="28">
    <source>
        <dbReference type="SAM" id="MobiDB-lite"/>
    </source>
</evidence>
<dbReference type="InterPro" id="IPR017441">
    <property type="entry name" value="Protein_kinase_ATP_BS"/>
</dbReference>
<dbReference type="InterPro" id="IPR032675">
    <property type="entry name" value="LRR_dom_sf"/>
</dbReference>
<feature type="compositionally biased region" description="Polar residues" evidence="28">
    <location>
        <begin position="761"/>
        <end position="770"/>
    </location>
</feature>
<evidence type="ECO:0000256" key="13">
    <source>
        <dbReference type="ARBA" id="ARBA00022729"/>
    </source>
</evidence>
<keyword evidence="22" id="KW-0675">Receptor</keyword>
<dbReference type="PROSITE" id="PS00107">
    <property type="entry name" value="PROTEIN_KINASE_ATP"/>
    <property type="match status" value="1"/>
</dbReference>
<evidence type="ECO:0000256" key="19">
    <source>
        <dbReference type="ARBA" id="ARBA00023002"/>
    </source>
</evidence>
<comment type="catalytic activity">
    <reaction evidence="24">
        <text>L-seryl-[protein] + ATP = O-phospho-L-seryl-[protein] + ADP + H(+)</text>
        <dbReference type="Rhea" id="RHEA:17989"/>
        <dbReference type="Rhea" id="RHEA-COMP:9863"/>
        <dbReference type="Rhea" id="RHEA-COMP:11604"/>
        <dbReference type="ChEBI" id="CHEBI:15378"/>
        <dbReference type="ChEBI" id="CHEBI:29999"/>
        <dbReference type="ChEBI" id="CHEBI:30616"/>
        <dbReference type="ChEBI" id="CHEBI:83421"/>
        <dbReference type="ChEBI" id="CHEBI:456216"/>
        <dbReference type="EC" id="2.7.11.1"/>
    </reaction>
</comment>
<dbReference type="Gene3D" id="3.80.10.10">
    <property type="entry name" value="Ribonuclease Inhibitor"/>
    <property type="match status" value="1"/>
</dbReference>
<keyword evidence="21 29" id="KW-0472">Membrane</keyword>
<dbReference type="CDD" id="cd14066">
    <property type="entry name" value="STKc_IRAK"/>
    <property type="match status" value="1"/>
</dbReference>
<evidence type="ECO:0000256" key="6">
    <source>
        <dbReference type="ARBA" id="ARBA00022527"/>
    </source>
</evidence>
<comment type="pathway">
    <text evidence="3">Polyol metabolism; myo-inositol degradation into D-glucuronate; D-glucuronate from myo-inositol: step 1/1.</text>
</comment>
<evidence type="ECO:0000256" key="17">
    <source>
        <dbReference type="ARBA" id="ARBA00022840"/>
    </source>
</evidence>
<evidence type="ECO:0000256" key="14">
    <source>
        <dbReference type="ARBA" id="ARBA00022737"/>
    </source>
</evidence>
<dbReference type="EMBL" id="JAQQAF010000006">
    <property type="protein sequence ID" value="KAJ8480262.1"/>
    <property type="molecule type" value="Genomic_DNA"/>
</dbReference>
<dbReference type="PANTHER" id="PTHR45631">
    <property type="entry name" value="OS07G0107800 PROTEIN-RELATED"/>
    <property type="match status" value="1"/>
</dbReference>
<sequence length="1094" mass="123281">MSAFFIFFGFFCSILAARILVHAQQGFISIDLCLVGIGDGAPFISSLDLRLLVGLYNALNVSNFFLKPDRYDLGSITNRSIRYPDDDYDRMWTPDDRLPTKSSLLSLNTSSNISSSQHDDFQVPVRVMRTFVTPSNGSNINITWVMPLDPTIQQHIVLHLAEIQLLRSNESRIFDIFLNDKLWYGAFSPRYLQTDHIFTMEPNKRSNMIRISKAVNSTLPPILNAIEVYQVKSLSELATDNGDVDAIKDVKETYHIEKNWISDPCSPRNYAWEGLGCSYDSSMSPRIINLTLADYGLSGKIAASFAELGALRYLNLANNSLSGEIPDALGELHFLQELDLSNNQLKGPVPTLLEIRSANRSLILRIEGNSGLCYGSNSCQRKLSVTIIIVIVAIAAAFLLMVAACMWRMRRKQAGVLKPQKEGHELFELKSRQFTFEDLVVITKSFQHAIGKGGFGIVYLGEFQDGTQVAVKVNSQSSSQGINEFQAEGELLTRIHHKNLVSMVGYCEDGNHLALVYEYMAQGSLEDHLRGKSSTTRILNWIQRLQIAIEAAQGLEYLHSGCKPPIIHRDVKPSNILLNHKGEAKISDFGVSRILKSDQTHVSTAVVGTMGYLDPEYFFSCKLTEKSDVYSFGVVLLELITGLPAVLRNPDRGQIVHWICPIVASGDITAVIDDRMQGEYDANSVLKAAEIATMCTLPTSIERPTMSEVVMQLKECLALELSSGTTQIHDTSEISTNCDDSVELSSATTTTNRRQDDDSELSSAGITTSHHQNEFAASQTAALLHQGCDFSETCVEFLEKMTILVEQPKTGVADEAKGNGGFVVPDSNSFGNTFRDYNAESERQKTVEEFYRMNHIHQTYDFVKRMREKYGKLDRVEMSIWECIELLNEFVDESDPDLDEPQIEHLLQTAEAIRKDYPNEDWLHLTGLIHDLGKVLLHSSFGELPQWAVVGDTFPVGCAFDECNVHHKHFKENPDHHNPKFNTKFGVYSEGCGLENVLMSWGHDDYMYLVAKENKSNLPSAGLFIIRYHSFYPLHKHGAYQHLMNEEDKENLKWLHIFNKYDLYSKSKVRVDVEKVKPYYMSLIEKYFPAKLKW</sequence>
<feature type="transmembrane region" description="Helical" evidence="29">
    <location>
        <begin position="383"/>
        <end position="407"/>
    </location>
</feature>
<keyword evidence="17 27" id="KW-0067">ATP-binding</keyword>
<feature type="compositionally biased region" description="Polar residues" evidence="28">
    <location>
        <begin position="739"/>
        <end position="752"/>
    </location>
</feature>
<keyword evidence="18 29" id="KW-1133">Transmembrane helix</keyword>
<reference evidence="32 33" key="1">
    <citation type="submission" date="2022-12" db="EMBL/GenBank/DDBJ databases">
        <title>Chromosome-scale assembly of the Ensete ventricosum genome.</title>
        <authorList>
            <person name="Dussert Y."/>
            <person name="Stocks J."/>
            <person name="Wendawek A."/>
            <person name="Woldeyes F."/>
            <person name="Nichols R.A."/>
            <person name="Borrell J.S."/>
        </authorList>
    </citation>
    <scope>NUCLEOTIDE SEQUENCE [LARGE SCALE GENOMIC DNA]</scope>
    <source>
        <strain evidence="33">cv. Maze</strain>
        <tissue evidence="32">Seeds</tissue>
    </source>
</reference>
<dbReference type="Gene3D" id="3.30.200.20">
    <property type="entry name" value="Phosphorylase Kinase, domain 1"/>
    <property type="match status" value="1"/>
</dbReference>
<keyword evidence="20 26" id="KW-0408">Iron</keyword>
<evidence type="ECO:0000256" key="23">
    <source>
        <dbReference type="ARBA" id="ARBA00047899"/>
    </source>
</evidence>
<dbReference type="SUPFAM" id="SSF109604">
    <property type="entry name" value="HD-domain/PDEase-like"/>
    <property type="match status" value="1"/>
</dbReference>
<dbReference type="SUPFAM" id="SSF52058">
    <property type="entry name" value="L domain-like"/>
    <property type="match status" value="1"/>
</dbReference>
<feature type="region of interest" description="Disordered" evidence="28">
    <location>
        <begin position="739"/>
        <end position="770"/>
    </location>
</feature>
<feature type="binding site" evidence="27">
    <location>
        <position position="472"/>
    </location>
    <ligand>
        <name>ATP</name>
        <dbReference type="ChEBI" id="CHEBI:30616"/>
    </ligand>
</feature>
<evidence type="ECO:0000256" key="11">
    <source>
        <dbReference type="ARBA" id="ARBA00022692"/>
    </source>
</evidence>
<dbReference type="InterPro" id="IPR011009">
    <property type="entry name" value="Kinase-like_dom_sf"/>
</dbReference>
<dbReference type="GO" id="GO:0050113">
    <property type="term" value="F:inositol oxygenase activity"/>
    <property type="evidence" value="ECO:0007669"/>
    <property type="project" value="UniProtKB-EC"/>
</dbReference>
<dbReference type="GO" id="GO:0004674">
    <property type="term" value="F:protein serine/threonine kinase activity"/>
    <property type="evidence" value="ECO:0007669"/>
    <property type="project" value="UniProtKB-KW"/>
</dbReference>
<evidence type="ECO:0000256" key="7">
    <source>
        <dbReference type="ARBA" id="ARBA00022553"/>
    </source>
</evidence>
<evidence type="ECO:0000256" key="24">
    <source>
        <dbReference type="ARBA" id="ARBA00048679"/>
    </source>
</evidence>
<feature type="binding site" evidence="25">
    <location>
        <position position="934"/>
    </location>
    <ligand>
        <name>substrate</name>
    </ligand>
</feature>
<evidence type="ECO:0000256" key="4">
    <source>
        <dbReference type="ARBA" id="ARBA00005286"/>
    </source>
</evidence>
<evidence type="ECO:0000256" key="9">
    <source>
        <dbReference type="ARBA" id="ARBA00022644"/>
    </source>
</evidence>
<gene>
    <name evidence="32" type="ORF">OPV22_023989</name>
</gene>
<comment type="subcellular location">
    <subcellularLocation>
        <location evidence="1">Cell membrane</location>
        <topology evidence="1">Single-pass membrane protein</topology>
    </subcellularLocation>
    <subcellularLocation>
        <location evidence="2">Cytoplasm</location>
    </subcellularLocation>
</comment>
<keyword evidence="33" id="KW-1185">Reference proteome</keyword>
<feature type="binding site" evidence="26">
    <location>
        <position position="931"/>
    </location>
    <ligand>
        <name>Fe cation</name>
        <dbReference type="ChEBI" id="CHEBI:24875"/>
        <label>1</label>
    </ligand>
</feature>
<dbReference type="Pfam" id="PF07714">
    <property type="entry name" value="PK_Tyr_Ser-Thr"/>
    <property type="match status" value="1"/>
</dbReference>
<evidence type="ECO:0000256" key="3">
    <source>
        <dbReference type="ARBA" id="ARBA00005167"/>
    </source>
</evidence>
<evidence type="ECO:0000256" key="27">
    <source>
        <dbReference type="PROSITE-ProRule" id="PRU10141"/>
    </source>
</evidence>
<dbReference type="InterPro" id="IPR001245">
    <property type="entry name" value="Ser-Thr/Tyr_kinase_cat_dom"/>
</dbReference>
<evidence type="ECO:0000256" key="10">
    <source>
        <dbReference type="ARBA" id="ARBA00022679"/>
    </source>
</evidence>
<keyword evidence="19" id="KW-0560">Oxidoreductase</keyword>
<comment type="cofactor">
    <cofactor evidence="26">
        <name>Fe cation</name>
        <dbReference type="ChEBI" id="CHEBI:24875"/>
    </cofactor>
    <text evidence="26">Binds 2 iron ions per subunit.</text>
</comment>
<evidence type="ECO:0000256" key="21">
    <source>
        <dbReference type="ARBA" id="ARBA00023136"/>
    </source>
</evidence>
<dbReference type="Pfam" id="PF12819">
    <property type="entry name" value="Malectin_like"/>
    <property type="match status" value="1"/>
</dbReference>
<evidence type="ECO:0000256" key="15">
    <source>
        <dbReference type="ARBA" id="ARBA00022741"/>
    </source>
</evidence>
<keyword evidence="7" id="KW-0597">Phosphoprotein</keyword>
<dbReference type="Pfam" id="PF13855">
    <property type="entry name" value="LRR_8"/>
    <property type="match status" value="1"/>
</dbReference>
<keyword evidence="5" id="KW-0963">Cytoplasm</keyword>
<evidence type="ECO:0000313" key="33">
    <source>
        <dbReference type="Proteomes" id="UP001222027"/>
    </source>
</evidence>
<keyword evidence="16" id="KW-0418">Kinase</keyword>